<dbReference type="EMBL" id="HBIB01018007">
    <property type="protein sequence ID" value="CAE0249464.1"/>
    <property type="molecule type" value="Transcribed_RNA"/>
</dbReference>
<evidence type="ECO:0008006" key="2">
    <source>
        <dbReference type="Google" id="ProtNLM"/>
    </source>
</evidence>
<dbReference type="Pfam" id="PF08238">
    <property type="entry name" value="Sel1"/>
    <property type="match status" value="5"/>
</dbReference>
<dbReference type="Gene3D" id="3.30.40.10">
    <property type="entry name" value="Zinc/RING finger domain, C3HC4 (zinc finger)"/>
    <property type="match status" value="1"/>
</dbReference>
<gene>
    <name evidence="1" type="ORF">PBIL07802_LOCUS11663</name>
</gene>
<dbReference type="InterPro" id="IPR011990">
    <property type="entry name" value="TPR-like_helical_dom_sf"/>
</dbReference>
<reference evidence="1" key="1">
    <citation type="submission" date="2021-01" db="EMBL/GenBank/DDBJ databases">
        <authorList>
            <person name="Corre E."/>
            <person name="Pelletier E."/>
            <person name="Niang G."/>
            <person name="Scheremetjew M."/>
            <person name="Finn R."/>
            <person name="Kale V."/>
            <person name="Holt S."/>
            <person name="Cochrane G."/>
            <person name="Meng A."/>
            <person name="Brown T."/>
            <person name="Cohen L."/>
        </authorList>
    </citation>
    <scope>NUCLEOTIDE SEQUENCE</scope>
    <source>
        <strain evidence="1">NIES-2562</strain>
    </source>
</reference>
<organism evidence="1">
    <name type="scientific">Palpitomonas bilix</name>
    <dbReference type="NCBI Taxonomy" id="652834"/>
    <lineage>
        <taxon>Eukaryota</taxon>
        <taxon>Eukaryota incertae sedis</taxon>
    </lineage>
</organism>
<dbReference type="InterPro" id="IPR013083">
    <property type="entry name" value="Znf_RING/FYVE/PHD"/>
</dbReference>
<accession>A0A7S3D803</accession>
<sequence>MSCTYSQAVAHHNREEFDKSVPILSRLCQQDENKEQASALRLLGICYLNGLGVQKNEVKAVECFVKSIQLGNTATCSSLAECYRFGTGVAKCEEKALELYRRVIRDPSTKGSNARACSFVNLGCCYQYGQGVRKDLTEAVKFFEKASGCGEPAGFVQLGICYYLGEGVAENKEEALRLFQEGERENMPYAYHNIGFYHEFGKGGFNVNEELAIKYYKQAADLGSRVSVTTLKERLGINYVPERRRYSGFHDEEENLAILQPNLSDSLSKLLADCSSQVELEILLQCFPFYRPSSSARIADSSLDKRPLASLLLHLARSAHNVSRQGSVGVHPDEKEGTACVDTSFSHMMTIVAGLKSGDIRTQEEVGFCIRALKEELLHLEVICEHNQAILRSFQESGEAIHTANGSSNRTQSLLTYAAASNDIEERKQARKRAMVLSTILNNSPSSFPPHLLADMRRKVETQLNNLRSLLTEFEAQHPPKGAHEAKNYLLAAQTEGMMRAKIILHHVLKISNQVKVDLLCLNDKDLKGVLNRSEVEGASSIADSILKHLEEHCNKIRNKENGADPTRRLSSTADLSLFLSGSLPEGMIGDAAMVDATAHLANIPDEEGFCACSTWYFKVTECWTSLKDTLSEWKALEERIKEALSSDSATLTALNSLLTELDKSTLLNRSLRAELESKMRALPHHAMGNHCLTCKVKSVAVRFFPCRHYCSCLECALAMLLAQEEKEELQKNGTVSLKDSRTVAICLACKERVTSIAEI</sequence>
<dbReference type="PANTHER" id="PTHR43628:SF1">
    <property type="entry name" value="CHITIN SYNTHASE REGULATORY FACTOR 2-RELATED"/>
    <property type="match status" value="1"/>
</dbReference>
<dbReference type="SMART" id="SM00671">
    <property type="entry name" value="SEL1"/>
    <property type="match status" value="5"/>
</dbReference>
<dbReference type="AlphaFoldDB" id="A0A7S3D803"/>
<dbReference type="SUPFAM" id="SSF81901">
    <property type="entry name" value="HCP-like"/>
    <property type="match status" value="2"/>
</dbReference>
<dbReference type="Gene3D" id="1.25.40.10">
    <property type="entry name" value="Tetratricopeptide repeat domain"/>
    <property type="match status" value="1"/>
</dbReference>
<protein>
    <recommendedName>
        <fullName evidence="2">RING-type domain-containing protein</fullName>
    </recommendedName>
</protein>
<dbReference type="PANTHER" id="PTHR43628">
    <property type="entry name" value="ACTIVATOR OF C KINASE PROTEIN 1-RELATED"/>
    <property type="match status" value="1"/>
</dbReference>
<dbReference type="InterPro" id="IPR006597">
    <property type="entry name" value="Sel1-like"/>
</dbReference>
<evidence type="ECO:0000313" key="1">
    <source>
        <dbReference type="EMBL" id="CAE0249464.1"/>
    </source>
</evidence>
<proteinExistence type="predicted"/>
<dbReference type="InterPro" id="IPR052945">
    <property type="entry name" value="Mitotic_Regulator"/>
</dbReference>
<name>A0A7S3D803_9EUKA</name>